<gene>
    <name evidence="1" type="ORF">GCM10011506_44300</name>
</gene>
<accession>A0ABQ1N5B8</accession>
<proteinExistence type="predicted"/>
<evidence type="ECO:0000313" key="2">
    <source>
        <dbReference type="Proteomes" id="UP000636010"/>
    </source>
</evidence>
<keyword evidence="2" id="KW-1185">Reference proteome</keyword>
<comment type="caution">
    <text evidence="1">The sequence shown here is derived from an EMBL/GenBank/DDBJ whole genome shotgun (WGS) entry which is preliminary data.</text>
</comment>
<organism evidence="1 2">
    <name type="scientific">Marivirga lumbricoides</name>
    <dbReference type="NCBI Taxonomy" id="1046115"/>
    <lineage>
        <taxon>Bacteria</taxon>
        <taxon>Pseudomonadati</taxon>
        <taxon>Bacteroidota</taxon>
        <taxon>Cytophagia</taxon>
        <taxon>Cytophagales</taxon>
        <taxon>Marivirgaceae</taxon>
        <taxon>Marivirga</taxon>
    </lineage>
</organism>
<sequence length="186" mass="22219">MRELTEKELSTLKRRSAGLITKEELEKEINFRASYSEMKYYLDSFMTSKDYHNFEAVLWDMPNQLTKEEEGKLYQKYLITQDHFQHSSIVTAFQTYFNDDSTNIPVLIQAITNIPSYLEGEDIKYPYIKKIIYSIGAQPEPYNFEALEKLSNETKDDRIRDLGLHQIEKRKKLGRWEFMKNRESEF</sequence>
<dbReference type="EMBL" id="BMEC01000019">
    <property type="protein sequence ID" value="GGC53814.1"/>
    <property type="molecule type" value="Genomic_DNA"/>
</dbReference>
<protein>
    <submittedName>
        <fullName evidence="1">Uncharacterized protein</fullName>
    </submittedName>
</protein>
<reference evidence="2" key="1">
    <citation type="journal article" date="2019" name="Int. J. Syst. Evol. Microbiol.">
        <title>The Global Catalogue of Microorganisms (GCM) 10K type strain sequencing project: providing services to taxonomists for standard genome sequencing and annotation.</title>
        <authorList>
            <consortium name="The Broad Institute Genomics Platform"/>
            <consortium name="The Broad Institute Genome Sequencing Center for Infectious Disease"/>
            <person name="Wu L."/>
            <person name="Ma J."/>
        </authorList>
    </citation>
    <scope>NUCLEOTIDE SEQUENCE [LARGE SCALE GENOMIC DNA]</scope>
    <source>
        <strain evidence="2">CGMCC 1.10832</strain>
    </source>
</reference>
<dbReference type="Proteomes" id="UP000636010">
    <property type="component" value="Unassembled WGS sequence"/>
</dbReference>
<evidence type="ECO:0000313" key="1">
    <source>
        <dbReference type="EMBL" id="GGC53814.1"/>
    </source>
</evidence>
<name>A0ABQ1N5B8_9BACT</name>
<dbReference type="RefSeq" id="WP_188467536.1">
    <property type="nucleotide sequence ID" value="NZ_BAABHU010000019.1"/>
</dbReference>